<name>A0A826H2V5_9SPIR</name>
<proteinExistence type="predicted"/>
<dbReference type="EMBL" id="ABJZ02000005">
    <property type="protein sequence ID" value="EEH00772.1"/>
    <property type="molecule type" value="Genomic_DNA"/>
</dbReference>
<evidence type="ECO:0000313" key="1">
    <source>
        <dbReference type="EMBL" id="EEH00772.1"/>
    </source>
</evidence>
<comment type="caution">
    <text evidence="1">The sequence shown here is derived from an EMBL/GenBank/DDBJ whole genome shotgun (WGS) entry which is preliminary data.</text>
</comment>
<keyword evidence="2" id="KW-1185">Reference proteome</keyword>
<gene>
    <name evidence="1" type="ORF">BSV1_0592</name>
</gene>
<dbReference type="Proteomes" id="UP000006166">
    <property type="component" value="Unassembled WGS sequence"/>
</dbReference>
<protein>
    <submittedName>
        <fullName evidence="1">Uncharacterized protein</fullName>
    </submittedName>
</protein>
<reference evidence="1 2" key="1">
    <citation type="journal article" date="2011" name="J. Bacteriol.">
        <title>Whole genome sequence of an unusual Borrelia burgdorferi sensu lato isolate.</title>
        <authorList>
            <person name="Casjens S.R."/>
            <person name="Fraser-Liggett C.M."/>
            <person name="Mongodin E.F."/>
            <person name="Qiu W.G."/>
            <person name="Dunn J.J."/>
            <person name="Luft B.J."/>
            <person name="Schutzer S.E."/>
        </authorList>
    </citation>
    <scope>NUCLEOTIDE SEQUENCE [LARGE SCALE GENOMIC DNA]</scope>
    <source>
        <strain evidence="1 2">SV1</strain>
    </source>
</reference>
<dbReference type="AlphaFoldDB" id="A0A826H2V5"/>
<evidence type="ECO:0000313" key="2">
    <source>
        <dbReference type="Proteomes" id="UP000006166"/>
    </source>
</evidence>
<sequence length="41" mass="4962">MFFKFFTFNNIAISAKLFIKTSLKQYKLVNYILQFNCYAKN</sequence>
<organism evidence="1 2">
    <name type="scientific">Borreliella finlandensis</name>
    <dbReference type="NCBI Taxonomy" id="498741"/>
    <lineage>
        <taxon>Bacteria</taxon>
        <taxon>Pseudomonadati</taxon>
        <taxon>Spirochaetota</taxon>
        <taxon>Spirochaetia</taxon>
        <taxon>Spirochaetales</taxon>
        <taxon>Borreliaceae</taxon>
        <taxon>Borreliella</taxon>
    </lineage>
</organism>
<accession>A0A826H2V5</accession>